<evidence type="ECO:0000256" key="1">
    <source>
        <dbReference type="SAM" id="MobiDB-lite"/>
    </source>
</evidence>
<reference evidence="3" key="1">
    <citation type="journal article" date="2022" name="Front. Microbiol.">
        <title>New perspectives on an old grouping: The genomic and phenotypic variability of Oxalobacter formigenes and the implications for calcium oxalate stone prevention.</title>
        <authorList>
            <person name="Chmiel J.A."/>
            <person name="Carr C."/>
            <person name="Stuivenberg G.A."/>
            <person name="Venema R."/>
            <person name="Chanyi R.M."/>
            <person name="Al K.F."/>
            <person name="Giguere D."/>
            <person name="Say H."/>
            <person name="Akouris P.P."/>
            <person name="Dominguez Romero S.A."/>
            <person name="Kwong A."/>
            <person name="Tai V."/>
            <person name="Koval S.F."/>
            <person name="Razvi H."/>
            <person name="Bjazevic J."/>
            <person name="Burton J.P."/>
        </authorList>
    </citation>
    <scope>NUCLEOTIDE SEQUENCE</scope>
    <source>
        <strain evidence="3">OxK</strain>
    </source>
</reference>
<dbReference type="RefSeq" id="WP_269315908.1">
    <property type="nucleotide sequence ID" value="NZ_CP098251.1"/>
</dbReference>
<feature type="chain" id="PRO_5038565008" evidence="2">
    <location>
        <begin position="24"/>
        <end position="90"/>
    </location>
</feature>
<dbReference type="EMBL" id="CP098251">
    <property type="protein sequence ID" value="WAV91113.1"/>
    <property type="molecule type" value="Genomic_DNA"/>
</dbReference>
<accession>A0A9E9LBL4</accession>
<keyword evidence="2" id="KW-0732">Signal</keyword>
<proteinExistence type="predicted"/>
<feature type="compositionally biased region" description="Polar residues" evidence="1">
    <location>
        <begin position="53"/>
        <end position="62"/>
    </location>
</feature>
<sequence length="90" mass="9851">MMKKISHSVLFVLLSAIGGMALAANYYPPSDIVETTDPAAAQAVLKQAREIQMQESTSSQPVKQKANKTRKGKKKTVRKTKAVTEETSMQ</sequence>
<feature type="compositionally biased region" description="Basic residues" evidence="1">
    <location>
        <begin position="65"/>
        <end position="81"/>
    </location>
</feature>
<gene>
    <name evidence="3" type="ORF">NB646_09900</name>
</gene>
<feature type="region of interest" description="Disordered" evidence="1">
    <location>
        <begin position="51"/>
        <end position="90"/>
    </location>
</feature>
<organism evidence="3">
    <name type="scientific">Oxalobacter aliiformigenes</name>
    <dbReference type="NCBI Taxonomy" id="2946593"/>
    <lineage>
        <taxon>Bacteria</taxon>
        <taxon>Pseudomonadati</taxon>
        <taxon>Pseudomonadota</taxon>
        <taxon>Betaproteobacteria</taxon>
        <taxon>Burkholderiales</taxon>
        <taxon>Oxalobacteraceae</taxon>
        <taxon>Oxalobacter</taxon>
    </lineage>
</organism>
<dbReference type="AlphaFoldDB" id="A0A9E9LBL4"/>
<protein>
    <submittedName>
        <fullName evidence="3">Uncharacterized protein</fullName>
    </submittedName>
</protein>
<dbReference type="Proteomes" id="UP001164819">
    <property type="component" value="Chromosome"/>
</dbReference>
<evidence type="ECO:0000256" key="2">
    <source>
        <dbReference type="SAM" id="SignalP"/>
    </source>
</evidence>
<evidence type="ECO:0000313" key="3">
    <source>
        <dbReference type="EMBL" id="WAV91113.1"/>
    </source>
</evidence>
<name>A0A9E9LBL4_9BURK</name>
<feature type="signal peptide" evidence="2">
    <location>
        <begin position="1"/>
        <end position="23"/>
    </location>
</feature>